<accession>A0AA38CTD8</accession>
<dbReference type="Proteomes" id="UP001157161">
    <property type="component" value="Unassembled WGS sequence"/>
</dbReference>
<keyword evidence="4" id="KW-1185">Reference proteome</keyword>
<sequence length="194" mass="20435">MRKQNLPLQRLLTHDSLTALASDMRYADVTALYAAVGEHHVSAANVVSRLVAGLGGEEGTTEDLAEVTHPGATQIARTRSGGGGVVVAGMDDVWTKLAKCCTPVPGDPVVGFVTRGQGVSVHRADCPNLEALQGSRSASSRSRGRPTPRASSSSRSRSRRSTAHACSRTSRASFRTTTSTSSRRASPPRATVWP</sequence>
<organism evidence="3 4">
    <name type="scientific">Litorihabitans aurantiacus</name>
    <dbReference type="NCBI Taxonomy" id="1930061"/>
    <lineage>
        <taxon>Bacteria</taxon>
        <taxon>Bacillati</taxon>
        <taxon>Actinomycetota</taxon>
        <taxon>Actinomycetes</taxon>
        <taxon>Micrococcales</taxon>
        <taxon>Beutenbergiaceae</taxon>
        <taxon>Litorihabitans</taxon>
    </lineage>
</organism>
<name>A0AA38CTD8_9MICO</name>
<dbReference type="AlphaFoldDB" id="A0AA38CTD8"/>
<evidence type="ECO:0000259" key="2">
    <source>
        <dbReference type="Pfam" id="PF19296"/>
    </source>
</evidence>
<evidence type="ECO:0000313" key="4">
    <source>
        <dbReference type="Proteomes" id="UP001157161"/>
    </source>
</evidence>
<evidence type="ECO:0000256" key="1">
    <source>
        <dbReference type="SAM" id="MobiDB-lite"/>
    </source>
</evidence>
<comment type="caution">
    <text evidence="3">The sequence shown here is derived from an EMBL/GenBank/DDBJ whole genome shotgun (WGS) entry which is preliminary data.</text>
</comment>
<feature type="compositionally biased region" description="Low complexity" evidence="1">
    <location>
        <begin position="135"/>
        <end position="155"/>
    </location>
</feature>
<feature type="compositionally biased region" description="Low complexity" evidence="1">
    <location>
        <begin position="163"/>
        <end position="194"/>
    </location>
</feature>
<reference evidence="3" key="1">
    <citation type="journal article" date="2014" name="Int. J. Syst. Evol. Microbiol.">
        <title>Complete genome sequence of Corynebacterium casei LMG S-19264T (=DSM 44701T), isolated from a smear-ripened cheese.</title>
        <authorList>
            <consortium name="US DOE Joint Genome Institute (JGI-PGF)"/>
            <person name="Walter F."/>
            <person name="Albersmeier A."/>
            <person name="Kalinowski J."/>
            <person name="Ruckert C."/>
        </authorList>
    </citation>
    <scope>NUCLEOTIDE SEQUENCE</scope>
    <source>
        <strain evidence="3">NBRC 112290</strain>
    </source>
</reference>
<feature type="domain" description="RelA/SpoT AH and RIS" evidence="2">
    <location>
        <begin position="12"/>
        <end position="133"/>
    </location>
</feature>
<reference evidence="3" key="2">
    <citation type="submission" date="2023-02" db="EMBL/GenBank/DDBJ databases">
        <authorList>
            <person name="Sun Q."/>
            <person name="Mori K."/>
        </authorList>
    </citation>
    <scope>NUCLEOTIDE SEQUENCE</scope>
    <source>
        <strain evidence="3">NBRC 112290</strain>
    </source>
</reference>
<gene>
    <name evidence="3" type="ORF">GCM10025875_13670</name>
</gene>
<feature type="region of interest" description="Disordered" evidence="1">
    <location>
        <begin position="127"/>
        <end position="194"/>
    </location>
</feature>
<protein>
    <recommendedName>
        <fullName evidence="2">RelA/SpoT AH and RIS domain-containing protein</fullName>
    </recommendedName>
</protein>
<dbReference type="Pfam" id="PF19296">
    <property type="entry name" value="RelA_AH_RIS"/>
    <property type="match status" value="1"/>
</dbReference>
<proteinExistence type="predicted"/>
<evidence type="ECO:0000313" key="3">
    <source>
        <dbReference type="EMBL" id="GMA31375.1"/>
    </source>
</evidence>
<dbReference type="EMBL" id="BSUM01000001">
    <property type="protein sequence ID" value="GMA31375.1"/>
    <property type="molecule type" value="Genomic_DNA"/>
</dbReference>
<dbReference type="InterPro" id="IPR045600">
    <property type="entry name" value="RelA/SpoT_AH_RIS"/>
</dbReference>